<evidence type="ECO:0000259" key="1">
    <source>
        <dbReference type="Pfam" id="PF07007"/>
    </source>
</evidence>
<dbReference type="InterPro" id="IPR009739">
    <property type="entry name" value="LprI-like_N"/>
</dbReference>
<keyword evidence="2" id="KW-0614">Plasmid</keyword>
<dbReference type="EMBL" id="CP104964">
    <property type="protein sequence ID" value="UXN68028.1"/>
    <property type="molecule type" value="Genomic_DNA"/>
</dbReference>
<reference evidence="2 3" key="1">
    <citation type="submission" date="2022-09" db="EMBL/GenBank/DDBJ databases">
        <title>Interaction between co-microsymbionts with complementary sets of symbiotic genes in legume-rhizobium systems.</title>
        <authorList>
            <person name="Safronova V."/>
            <person name="Sazanova A."/>
            <person name="Afonin A."/>
            <person name="Chirak E."/>
        </authorList>
    </citation>
    <scope>NUCLEOTIDE SEQUENCE [LARGE SCALE GENOMIC DNA]</scope>
    <source>
        <strain evidence="2 3">A18/4-1</strain>
        <plasmid evidence="2 3">p_unnamed1</plasmid>
    </source>
</reference>
<evidence type="ECO:0000313" key="3">
    <source>
        <dbReference type="Proteomes" id="UP001061862"/>
    </source>
</evidence>
<geneLocation type="plasmid" evidence="2 3">
    <name>p_unnamed1</name>
</geneLocation>
<sequence length="98" mass="10887">MRSGGVTASILDCIAQENQRVDGELNALWQAGHPKQDADFKDMLRASQRAWIAYRDATYDVERALDEGGSFASVAYSDCHRQLTTDRLDCCPPPVRLA</sequence>
<dbReference type="PANTHER" id="PTHR39176">
    <property type="entry name" value="PERIPLASMIC PROTEIN-RELATED"/>
    <property type="match status" value="1"/>
</dbReference>
<dbReference type="Gene3D" id="1.20.1270.180">
    <property type="match status" value="1"/>
</dbReference>
<accession>A0ABY6C6Z8</accession>
<evidence type="ECO:0000313" key="2">
    <source>
        <dbReference type="EMBL" id="UXN68028.1"/>
    </source>
</evidence>
<proteinExistence type="predicted"/>
<dbReference type="Pfam" id="PF07007">
    <property type="entry name" value="LprI"/>
    <property type="match status" value="1"/>
</dbReference>
<organism evidence="2 3">
    <name type="scientific">Devosia neptuniae</name>
    <dbReference type="NCBI Taxonomy" id="191302"/>
    <lineage>
        <taxon>Bacteria</taxon>
        <taxon>Pseudomonadati</taxon>
        <taxon>Pseudomonadota</taxon>
        <taxon>Alphaproteobacteria</taxon>
        <taxon>Hyphomicrobiales</taxon>
        <taxon>Devosiaceae</taxon>
        <taxon>Devosia</taxon>
    </lineage>
</organism>
<dbReference type="PANTHER" id="PTHR39176:SF1">
    <property type="entry name" value="PERIPLASMIC PROTEIN"/>
    <property type="match status" value="1"/>
</dbReference>
<dbReference type="RefSeq" id="WP_262165635.1">
    <property type="nucleotide sequence ID" value="NZ_CP104964.1"/>
</dbReference>
<gene>
    <name evidence="2" type="ORF">N8A98_00460</name>
</gene>
<feature type="domain" description="Lysozyme inhibitor LprI-like N-terminal" evidence="1">
    <location>
        <begin position="5"/>
        <end position="88"/>
    </location>
</feature>
<dbReference type="Proteomes" id="UP001061862">
    <property type="component" value="Plasmid p_unnamed1"/>
</dbReference>
<keyword evidence="3" id="KW-1185">Reference proteome</keyword>
<protein>
    <submittedName>
        <fullName evidence="2">DUF1311 domain-containing protein</fullName>
    </submittedName>
</protein>
<name>A0ABY6C6Z8_9HYPH</name>